<dbReference type="AlphaFoldDB" id="A0A1I6TE73"/>
<feature type="domain" description="AB hydrolase-1" evidence="2">
    <location>
        <begin position="59"/>
        <end position="248"/>
    </location>
</feature>
<proteinExistence type="predicted"/>
<dbReference type="InterPro" id="IPR050471">
    <property type="entry name" value="AB_hydrolase"/>
</dbReference>
<dbReference type="SUPFAM" id="SSF53474">
    <property type="entry name" value="alpha/beta-Hydrolases"/>
    <property type="match status" value="1"/>
</dbReference>
<dbReference type="STRING" id="95161.SAMN05660874_03927"/>
<reference evidence="4" key="1">
    <citation type="submission" date="2016-10" db="EMBL/GenBank/DDBJ databases">
        <authorList>
            <person name="Varghese N."/>
            <person name="Submissions S."/>
        </authorList>
    </citation>
    <scope>NUCLEOTIDE SEQUENCE [LARGE SCALE GENOMIC DNA]</scope>
    <source>
        <strain evidence="4">DSM 44771</strain>
    </source>
</reference>
<evidence type="ECO:0000313" key="4">
    <source>
        <dbReference type="Proteomes" id="UP000198852"/>
    </source>
</evidence>
<feature type="compositionally biased region" description="Basic and acidic residues" evidence="1">
    <location>
        <begin position="272"/>
        <end position="288"/>
    </location>
</feature>
<evidence type="ECO:0000313" key="3">
    <source>
        <dbReference type="EMBL" id="SFS87486.1"/>
    </source>
</evidence>
<dbReference type="Pfam" id="PF12697">
    <property type="entry name" value="Abhydrolase_6"/>
    <property type="match status" value="1"/>
</dbReference>
<name>A0A1I6TE73_9PSEU</name>
<dbReference type="EMBL" id="FOZX01000006">
    <property type="protein sequence ID" value="SFS87486.1"/>
    <property type="molecule type" value="Genomic_DNA"/>
</dbReference>
<dbReference type="InterPro" id="IPR000073">
    <property type="entry name" value="AB_hydrolase_1"/>
</dbReference>
<accession>A0A1I6TE73</accession>
<dbReference type="InterPro" id="IPR029058">
    <property type="entry name" value="AB_hydrolase_fold"/>
</dbReference>
<evidence type="ECO:0000259" key="2">
    <source>
        <dbReference type="Pfam" id="PF12697"/>
    </source>
</evidence>
<dbReference type="Gene3D" id="3.40.50.1820">
    <property type="entry name" value="alpha/beta hydrolase"/>
    <property type="match status" value="1"/>
</dbReference>
<dbReference type="Proteomes" id="UP000198852">
    <property type="component" value="Unassembled WGS sequence"/>
</dbReference>
<keyword evidence="3" id="KW-0378">Hydrolase</keyword>
<feature type="region of interest" description="Disordered" evidence="1">
    <location>
        <begin position="267"/>
        <end position="288"/>
    </location>
</feature>
<protein>
    <submittedName>
        <fullName evidence="3">Alpha/beta hydrolase family protein</fullName>
    </submittedName>
</protein>
<organism evidence="3 4">
    <name type="scientific">Saccharopolyspora flava</name>
    <dbReference type="NCBI Taxonomy" id="95161"/>
    <lineage>
        <taxon>Bacteria</taxon>
        <taxon>Bacillati</taxon>
        <taxon>Actinomycetota</taxon>
        <taxon>Actinomycetes</taxon>
        <taxon>Pseudonocardiales</taxon>
        <taxon>Pseudonocardiaceae</taxon>
        <taxon>Saccharopolyspora</taxon>
    </lineage>
</organism>
<sequence>MRRKNPGPTEGITIVNGRRPRVSGMFPDRPVTLRAEDGTRLRGRLHPGPGLPAPVGFVVGHGFTNHIRKPSVRAVLARLATHGPVLATDFRGHGRSGGRTTVGPNEAMDIDAAVAHLRSAGCERVVTLGFSLGGSVVLRQAALGTPPDAVVSVSSPARWFVRDTPAMRRVHWLLEQPHGRASARLLGVRLAGPWPRVPTSPIELATRIEIPQLIVHGTDDHYFPLADARALADAGGAEFWPVEGMRHAESSTTPELVDRIAAWAMTTVGRPDPTRSGDRRPDRTERSE</sequence>
<gene>
    <name evidence="3" type="ORF">SAMN05660874_03927</name>
</gene>
<dbReference type="PANTHER" id="PTHR43433:SF3">
    <property type="entry name" value="NON-HEME CHLOROPEROXIDASE"/>
    <property type="match status" value="1"/>
</dbReference>
<keyword evidence="4" id="KW-1185">Reference proteome</keyword>
<evidence type="ECO:0000256" key="1">
    <source>
        <dbReference type="SAM" id="MobiDB-lite"/>
    </source>
</evidence>
<dbReference type="GO" id="GO:0016787">
    <property type="term" value="F:hydrolase activity"/>
    <property type="evidence" value="ECO:0007669"/>
    <property type="project" value="UniProtKB-KW"/>
</dbReference>
<dbReference type="PANTHER" id="PTHR43433">
    <property type="entry name" value="HYDROLASE, ALPHA/BETA FOLD FAMILY PROTEIN"/>
    <property type="match status" value="1"/>
</dbReference>